<dbReference type="PANTHER" id="PTHR11767">
    <property type="entry name" value="INWARD RECTIFIER POTASSIUM CHANNEL"/>
    <property type="match status" value="1"/>
</dbReference>
<dbReference type="Pfam" id="PF01007">
    <property type="entry name" value="IRK"/>
    <property type="match status" value="1"/>
</dbReference>
<evidence type="ECO:0000256" key="1">
    <source>
        <dbReference type="ARBA" id="ARBA00004141"/>
    </source>
</evidence>
<protein>
    <submittedName>
        <fullName evidence="17">Uncharacterized protein</fullName>
    </submittedName>
</protein>
<name>A0ABD3V8A9_SINWO</name>
<dbReference type="InterPro" id="IPR013518">
    <property type="entry name" value="K_chnl_inward-rec_Kir_cyto"/>
</dbReference>
<keyword evidence="10 11" id="KW-0407">Ion channel</keyword>
<feature type="domain" description="Inward rectifier potassium channel C-terminal" evidence="15">
    <location>
        <begin position="200"/>
        <end position="371"/>
    </location>
</feature>
<proteinExistence type="inferred from homology"/>
<evidence type="ECO:0000256" key="9">
    <source>
        <dbReference type="ARBA" id="ARBA00023136"/>
    </source>
</evidence>
<dbReference type="InterPro" id="IPR014756">
    <property type="entry name" value="Ig_E-set"/>
</dbReference>
<evidence type="ECO:0000256" key="13">
    <source>
        <dbReference type="SAM" id="Phobius"/>
    </source>
</evidence>
<feature type="transmembrane region" description="Helical" evidence="13">
    <location>
        <begin position="166"/>
        <end position="188"/>
    </location>
</feature>
<evidence type="ECO:0000256" key="2">
    <source>
        <dbReference type="ARBA" id="ARBA00022448"/>
    </source>
</evidence>
<feature type="region of interest" description="Disordered" evidence="12">
    <location>
        <begin position="477"/>
        <end position="496"/>
    </location>
</feature>
<sequence length="496" mass="57045">MSKRVEEEVGSIYLYADNDSRMMKSNIPFLDLFRSKCQQTKTIESKRQALVKKCGSYRIRYTGLDGHRRKFLSDLYISLIDLKWRYALAFFFSAFLICFLFFAAIWWLICYNHGDFESHNLDNPDWKACISGVKNFDSCLLFAIETQGTIGYGSAYPNTDCDGSVLLLYLEMTIEILLENLLLGFIFVKFAQPKQRRNTLKFSKNACVSQEGGILVLQIRIGDMRQSHLLNAKVHGVMVKRHVTEEGFMYPLYLHNVKLQADAMDEKLVLMWPMVMTHTITEDSPFWDVKPADLLNEKNELIVYIEGTLETTGEFCQARTSYKLNEILWGHRFDRIEEFDSGNGVWEIDFAGFNDVVYYENIRHSAKELNAFLSGDLNLPKGNVESEITEMEPKATSIAFMETIPNDSEPSELLIREHTQISKNDTKTFYDPDSKMCSAYNTKETKLKSRNAEQSFRTSVISADYHTADDELSLEQEDAVGETSAFSDKPEEITYV</sequence>
<keyword evidence="8 11" id="KW-0406">Ion transport</keyword>
<comment type="subcellular location">
    <subcellularLocation>
        <location evidence="1 11">Membrane</location>
        <topology evidence="1 11">Multi-pass membrane protein</topology>
    </subcellularLocation>
</comment>
<dbReference type="AlphaFoldDB" id="A0ABD3V8A9"/>
<evidence type="ECO:0000256" key="7">
    <source>
        <dbReference type="ARBA" id="ARBA00022989"/>
    </source>
</evidence>
<keyword evidence="3 11" id="KW-0633">Potassium transport</keyword>
<dbReference type="EMBL" id="JBJQND010000013">
    <property type="protein sequence ID" value="KAL3857043.1"/>
    <property type="molecule type" value="Genomic_DNA"/>
</dbReference>
<evidence type="ECO:0000259" key="14">
    <source>
        <dbReference type="Pfam" id="PF01007"/>
    </source>
</evidence>
<feature type="transmembrane region" description="Helical" evidence="13">
    <location>
        <begin position="86"/>
        <end position="109"/>
    </location>
</feature>
<accession>A0ABD3V8A9</accession>
<dbReference type="InterPro" id="IPR041647">
    <property type="entry name" value="IRK_C"/>
</dbReference>
<keyword evidence="4 11" id="KW-0812">Transmembrane</keyword>
<evidence type="ECO:0000256" key="10">
    <source>
        <dbReference type="ARBA" id="ARBA00023303"/>
    </source>
</evidence>
<dbReference type="SUPFAM" id="SSF81324">
    <property type="entry name" value="Voltage-gated potassium channels"/>
    <property type="match status" value="1"/>
</dbReference>
<keyword evidence="5 11" id="KW-0851">Voltage-gated channel</keyword>
<evidence type="ECO:0000256" key="12">
    <source>
        <dbReference type="SAM" id="MobiDB-lite"/>
    </source>
</evidence>
<gene>
    <name evidence="16" type="ORF">ACJMK2_011646</name>
    <name evidence="17" type="ORF">ACJMK2_011742</name>
</gene>
<evidence type="ECO:0000259" key="15">
    <source>
        <dbReference type="Pfam" id="PF17655"/>
    </source>
</evidence>
<evidence type="ECO:0000256" key="5">
    <source>
        <dbReference type="ARBA" id="ARBA00022882"/>
    </source>
</evidence>
<reference evidence="17 18" key="1">
    <citation type="submission" date="2024-11" db="EMBL/GenBank/DDBJ databases">
        <title>Chromosome-level genome assembly of the freshwater bivalve Anodonta woodiana.</title>
        <authorList>
            <person name="Chen X."/>
        </authorList>
    </citation>
    <scope>NUCLEOTIDE SEQUENCE [LARGE SCALE GENOMIC DNA]</scope>
    <source>
        <strain evidence="17">MN2024</strain>
        <tissue evidence="17">Gills</tissue>
    </source>
</reference>
<dbReference type="SUPFAM" id="SSF81296">
    <property type="entry name" value="E set domains"/>
    <property type="match status" value="1"/>
</dbReference>
<keyword evidence="6 11" id="KW-0630">Potassium</keyword>
<dbReference type="EMBL" id="JBJQND010000013">
    <property type="protein sequence ID" value="KAL3856940.1"/>
    <property type="molecule type" value="Genomic_DNA"/>
</dbReference>
<comment type="caution">
    <text evidence="17">The sequence shown here is derived from an EMBL/GenBank/DDBJ whole genome shotgun (WGS) entry which is preliminary data.</text>
</comment>
<dbReference type="Gene3D" id="1.10.287.70">
    <property type="match status" value="1"/>
</dbReference>
<dbReference type="GO" id="GO:0034702">
    <property type="term" value="C:monoatomic ion channel complex"/>
    <property type="evidence" value="ECO:0007669"/>
    <property type="project" value="UniProtKB-KW"/>
</dbReference>
<evidence type="ECO:0000313" key="18">
    <source>
        <dbReference type="Proteomes" id="UP001634394"/>
    </source>
</evidence>
<dbReference type="Gene3D" id="2.60.40.1400">
    <property type="entry name" value="G protein-activated inward rectifier potassium channel 1"/>
    <property type="match status" value="1"/>
</dbReference>
<organism evidence="17 18">
    <name type="scientific">Sinanodonta woodiana</name>
    <name type="common">Chinese pond mussel</name>
    <name type="synonym">Anodonta woodiana</name>
    <dbReference type="NCBI Taxonomy" id="1069815"/>
    <lineage>
        <taxon>Eukaryota</taxon>
        <taxon>Metazoa</taxon>
        <taxon>Spiralia</taxon>
        <taxon>Lophotrochozoa</taxon>
        <taxon>Mollusca</taxon>
        <taxon>Bivalvia</taxon>
        <taxon>Autobranchia</taxon>
        <taxon>Heteroconchia</taxon>
        <taxon>Palaeoheterodonta</taxon>
        <taxon>Unionida</taxon>
        <taxon>Unionoidea</taxon>
        <taxon>Unionidae</taxon>
        <taxon>Unioninae</taxon>
        <taxon>Sinanodonta</taxon>
    </lineage>
</organism>
<dbReference type="InterPro" id="IPR016449">
    <property type="entry name" value="K_chnl_inward-rec_Kir"/>
</dbReference>
<evidence type="ECO:0000256" key="3">
    <source>
        <dbReference type="ARBA" id="ARBA00022538"/>
    </source>
</evidence>
<feature type="domain" description="Potassium channel inwardly rectifying transmembrane" evidence="14">
    <location>
        <begin position="51"/>
        <end position="193"/>
    </location>
</feature>
<comment type="similarity">
    <text evidence="11">Belongs to the inward rectifier-type potassium channel (TC 1.A.2.1) family.</text>
</comment>
<evidence type="ECO:0000256" key="8">
    <source>
        <dbReference type="ARBA" id="ARBA00023065"/>
    </source>
</evidence>
<keyword evidence="2 11" id="KW-0813">Transport</keyword>
<evidence type="ECO:0000256" key="4">
    <source>
        <dbReference type="ARBA" id="ARBA00022692"/>
    </source>
</evidence>
<keyword evidence="18" id="KW-1185">Reference proteome</keyword>
<dbReference type="PRINTS" id="PR01320">
    <property type="entry name" value="KIRCHANNEL"/>
</dbReference>
<evidence type="ECO:0000313" key="17">
    <source>
        <dbReference type="EMBL" id="KAL3857043.1"/>
    </source>
</evidence>
<keyword evidence="9 13" id="KW-0472">Membrane</keyword>
<dbReference type="Proteomes" id="UP001634394">
    <property type="component" value="Unassembled WGS sequence"/>
</dbReference>
<dbReference type="Pfam" id="PF17655">
    <property type="entry name" value="IRK_C"/>
    <property type="match status" value="1"/>
</dbReference>
<dbReference type="GO" id="GO:0006813">
    <property type="term" value="P:potassium ion transport"/>
    <property type="evidence" value="ECO:0007669"/>
    <property type="project" value="UniProtKB-KW"/>
</dbReference>
<evidence type="ECO:0000256" key="11">
    <source>
        <dbReference type="RuleBase" id="RU003822"/>
    </source>
</evidence>
<evidence type="ECO:0000313" key="16">
    <source>
        <dbReference type="EMBL" id="KAL3856940.1"/>
    </source>
</evidence>
<evidence type="ECO:0000256" key="6">
    <source>
        <dbReference type="ARBA" id="ARBA00022958"/>
    </source>
</evidence>
<keyword evidence="7 13" id="KW-1133">Transmembrane helix</keyword>
<dbReference type="InterPro" id="IPR040445">
    <property type="entry name" value="Kir_TM"/>
</dbReference>
<dbReference type="GO" id="GO:0034220">
    <property type="term" value="P:monoatomic ion transmembrane transport"/>
    <property type="evidence" value="ECO:0007669"/>
    <property type="project" value="UniProtKB-KW"/>
</dbReference>
<dbReference type="PANTHER" id="PTHR11767:SF102">
    <property type="entry name" value="INWARDLY RECTIFYING POTASSIUM CHANNEL 1, ISOFORM F"/>
    <property type="match status" value="1"/>
</dbReference>